<evidence type="ECO:0008006" key="3">
    <source>
        <dbReference type="Google" id="ProtNLM"/>
    </source>
</evidence>
<accession>A0ABW4ZJX9</accession>
<reference evidence="2" key="1">
    <citation type="journal article" date="2019" name="Int. J. Syst. Evol. Microbiol.">
        <title>The Global Catalogue of Microorganisms (GCM) 10K type strain sequencing project: providing services to taxonomists for standard genome sequencing and annotation.</title>
        <authorList>
            <consortium name="The Broad Institute Genomics Platform"/>
            <consortium name="The Broad Institute Genome Sequencing Center for Infectious Disease"/>
            <person name="Wu L."/>
            <person name="Ma J."/>
        </authorList>
    </citation>
    <scope>NUCLEOTIDE SEQUENCE [LARGE SCALE GENOMIC DNA]</scope>
    <source>
        <strain evidence="2">KCTC 42217</strain>
    </source>
</reference>
<dbReference type="EMBL" id="JBHUHZ010000001">
    <property type="protein sequence ID" value="MFD2162215.1"/>
    <property type="molecule type" value="Genomic_DNA"/>
</dbReference>
<organism evidence="1 2">
    <name type="scientific">Paradesertivirga mongoliensis</name>
    <dbReference type="NCBI Taxonomy" id="2100740"/>
    <lineage>
        <taxon>Bacteria</taxon>
        <taxon>Pseudomonadati</taxon>
        <taxon>Bacteroidota</taxon>
        <taxon>Sphingobacteriia</taxon>
        <taxon>Sphingobacteriales</taxon>
        <taxon>Sphingobacteriaceae</taxon>
        <taxon>Paradesertivirga</taxon>
    </lineage>
</organism>
<protein>
    <recommendedName>
        <fullName evidence="3">Transposase</fullName>
    </recommendedName>
</protein>
<evidence type="ECO:0000313" key="2">
    <source>
        <dbReference type="Proteomes" id="UP001597387"/>
    </source>
</evidence>
<evidence type="ECO:0000313" key="1">
    <source>
        <dbReference type="EMBL" id="MFD2162215.1"/>
    </source>
</evidence>
<sequence length="92" mass="10121">MNCSVFVKSFAKSYRGGFGRPAKPIRPMVSLLKHPRNLSNETVAGNGGKYLLSVFSGLISMLPKNHLKQLNLFISATASQLKAWILLKKVFG</sequence>
<dbReference type="RefSeq" id="WP_255897720.1">
    <property type="nucleotide sequence ID" value="NZ_JAFMZO010000001.1"/>
</dbReference>
<gene>
    <name evidence="1" type="ORF">ACFSJU_07410</name>
</gene>
<proteinExistence type="predicted"/>
<name>A0ABW4ZJX9_9SPHI</name>
<comment type="caution">
    <text evidence="1">The sequence shown here is derived from an EMBL/GenBank/DDBJ whole genome shotgun (WGS) entry which is preliminary data.</text>
</comment>
<dbReference type="Proteomes" id="UP001597387">
    <property type="component" value="Unassembled WGS sequence"/>
</dbReference>
<keyword evidence="2" id="KW-1185">Reference proteome</keyword>